<reference evidence="3" key="1">
    <citation type="submission" date="2017-01" db="EMBL/GenBank/DDBJ databases">
        <authorList>
            <person name="Varghese N."/>
            <person name="Submissions S."/>
        </authorList>
    </citation>
    <scope>NUCLEOTIDE SEQUENCE [LARGE SCALE GENOMIC DNA]</scope>
    <source>
        <strain evidence="3">LP100</strain>
    </source>
</reference>
<evidence type="ECO:0000256" key="1">
    <source>
        <dbReference type="SAM" id="SignalP"/>
    </source>
</evidence>
<feature type="signal peptide" evidence="1">
    <location>
        <begin position="1"/>
        <end position="17"/>
    </location>
</feature>
<evidence type="ECO:0000313" key="3">
    <source>
        <dbReference type="Proteomes" id="UP000187181"/>
    </source>
</evidence>
<keyword evidence="1" id="KW-0732">Signal</keyword>
<dbReference type="AlphaFoldDB" id="A0A1R3XD47"/>
<evidence type="ECO:0000313" key="2">
    <source>
        <dbReference type="EMBL" id="SIT88854.1"/>
    </source>
</evidence>
<name>A0A1R3XD47_9BACT</name>
<dbReference type="OrthoDB" id="794757at2"/>
<dbReference type="RefSeq" id="WP_076668271.1">
    <property type="nucleotide sequence ID" value="NZ_FTPP01000002.1"/>
</dbReference>
<evidence type="ECO:0008006" key="4">
    <source>
        <dbReference type="Google" id="ProtNLM"/>
    </source>
</evidence>
<feature type="chain" id="PRO_5013272306" description="LPS export ABC transporter protein LptC" evidence="1">
    <location>
        <begin position="18"/>
        <end position="191"/>
    </location>
</feature>
<organism evidence="2 3">
    <name type="scientific">Pontibacter indicus</name>
    <dbReference type="NCBI Taxonomy" id="1317125"/>
    <lineage>
        <taxon>Bacteria</taxon>
        <taxon>Pseudomonadati</taxon>
        <taxon>Bacteroidota</taxon>
        <taxon>Cytophagia</taxon>
        <taxon>Cytophagales</taxon>
        <taxon>Hymenobacteraceae</taxon>
        <taxon>Pontibacter</taxon>
    </lineage>
</organism>
<keyword evidence="3" id="KW-1185">Reference proteome</keyword>
<proteinExistence type="predicted"/>
<dbReference type="STRING" id="1317125.SAMN05444128_1919"/>
<dbReference type="EMBL" id="FTPP01000002">
    <property type="protein sequence ID" value="SIT88854.1"/>
    <property type="molecule type" value="Genomic_DNA"/>
</dbReference>
<accession>A0A1R3XD47</accession>
<sequence>MSSYRIIGLLALLAGLAACERPAPPASTGQATIFDLTGYLQEQTARLQQEQPPVLKSVIAKGQPTETLQMEEMDWEKELAIFHEVDLSRPALRDFYKEERHTLPNGSTVSVFTKDPEAATPVDRLQLTVSPAQKLERLEAVVLEENMLFYSKRNISLDADGASGNLSGYRVEGVQKLIFGDSLRYRVDANL</sequence>
<gene>
    <name evidence="2" type="ORF">SAMN05444128_1919</name>
</gene>
<protein>
    <recommendedName>
        <fullName evidence="4">LPS export ABC transporter protein LptC</fullName>
    </recommendedName>
</protein>
<dbReference type="Proteomes" id="UP000187181">
    <property type="component" value="Unassembled WGS sequence"/>
</dbReference>
<dbReference type="PROSITE" id="PS51257">
    <property type="entry name" value="PROKAR_LIPOPROTEIN"/>
    <property type="match status" value="1"/>
</dbReference>